<protein>
    <submittedName>
        <fullName evidence="1">DUF2182 domain-containing protein</fullName>
    </submittedName>
</protein>
<dbReference type="EMBL" id="JAHKNI010000001">
    <property type="protein sequence ID" value="MBU3060573.1"/>
    <property type="molecule type" value="Genomic_DNA"/>
</dbReference>
<dbReference type="Pfam" id="PF09948">
    <property type="entry name" value="PpoB2"/>
    <property type="match status" value="1"/>
</dbReference>
<organism evidence="1 2">
    <name type="scientific">Nocardia albiluteola</name>
    <dbReference type="NCBI Taxonomy" id="2842303"/>
    <lineage>
        <taxon>Bacteria</taxon>
        <taxon>Bacillati</taxon>
        <taxon>Actinomycetota</taxon>
        <taxon>Actinomycetes</taxon>
        <taxon>Mycobacteriales</taxon>
        <taxon>Nocardiaceae</taxon>
        <taxon>Nocardia</taxon>
    </lineage>
</organism>
<dbReference type="InterPro" id="IPR018688">
    <property type="entry name" value="PpoB2-like"/>
</dbReference>
<dbReference type="Proteomes" id="UP000733379">
    <property type="component" value="Unassembled WGS sequence"/>
</dbReference>
<dbReference type="RefSeq" id="WP_215915416.1">
    <property type="nucleotide sequence ID" value="NZ_JAHKNI010000001.1"/>
</dbReference>
<accession>A0ABS6ARD6</accession>
<gene>
    <name evidence="1" type="ORF">KO481_03440</name>
</gene>
<keyword evidence="2" id="KW-1185">Reference proteome</keyword>
<sequence>MRSTENACLRNCRAPAHFMSRYWHTGNFGAFRMGLRLGAYWSRRSHSVTWVEGSRAWRS</sequence>
<comment type="caution">
    <text evidence="1">The sequence shown here is derived from an EMBL/GenBank/DDBJ whole genome shotgun (WGS) entry which is preliminary data.</text>
</comment>
<evidence type="ECO:0000313" key="2">
    <source>
        <dbReference type="Proteomes" id="UP000733379"/>
    </source>
</evidence>
<evidence type="ECO:0000313" key="1">
    <source>
        <dbReference type="EMBL" id="MBU3060573.1"/>
    </source>
</evidence>
<proteinExistence type="predicted"/>
<name>A0ABS6ARD6_9NOCA</name>
<reference evidence="1 2" key="1">
    <citation type="submission" date="2021-06" db="EMBL/GenBank/DDBJ databases">
        <title>Actinomycetes sequencing.</title>
        <authorList>
            <person name="Shan Q."/>
        </authorList>
    </citation>
    <scope>NUCLEOTIDE SEQUENCE [LARGE SCALE GENOMIC DNA]</scope>
    <source>
        <strain evidence="1 2">NEAU-G5</strain>
    </source>
</reference>